<keyword evidence="3" id="KW-0472">Membrane</keyword>
<keyword evidence="4" id="KW-0564">Palmitate</keyword>
<keyword evidence="2 7" id="KW-0732">Signal</keyword>
<name>A0ABR8N5V9_9BACL</name>
<feature type="compositionally biased region" description="Basic and acidic residues" evidence="6">
    <location>
        <begin position="27"/>
        <end position="37"/>
    </location>
</feature>
<dbReference type="PANTHER" id="PTHR43649:SF33">
    <property type="entry name" value="POLYGALACTURONAN_RHAMNOGALACTURONAN-BINDING PROTEIN YTCQ"/>
    <property type="match status" value="1"/>
</dbReference>
<keyword evidence="5" id="KW-0449">Lipoprotein</keyword>
<evidence type="ECO:0000313" key="9">
    <source>
        <dbReference type="Proteomes" id="UP000609346"/>
    </source>
</evidence>
<reference evidence="8 9" key="1">
    <citation type="submission" date="2020-09" db="EMBL/GenBank/DDBJ databases">
        <title>Paenibacillus sp. strain PR3 16S rRNA gene Genome sequencing and assembly.</title>
        <authorList>
            <person name="Kim J."/>
        </authorList>
    </citation>
    <scope>NUCLEOTIDE SEQUENCE [LARGE SCALE GENOMIC DNA]</scope>
    <source>
        <strain evidence="8 9">PR3</strain>
    </source>
</reference>
<dbReference type="RefSeq" id="WP_191206942.1">
    <property type="nucleotide sequence ID" value="NZ_JACXZA010000010.1"/>
</dbReference>
<dbReference type="PANTHER" id="PTHR43649">
    <property type="entry name" value="ARABINOSE-BINDING PROTEIN-RELATED"/>
    <property type="match status" value="1"/>
</dbReference>
<evidence type="ECO:0000256" key="5">
    <source>
        <dbReference type="ARBA" id="ARBA00023288"/>
    </source>
</evidence>
<dbReference type="InterPro" id="IPR050490">
    <property type="entry name" value="Bact_solute-bd_prot1"/>
</dbReference>
<evidence type="ECO:0000256" key="3">
    <source>
        <dbReference type="ARBA" id="ARBA00023136"/>
    </source>
</evidence>
<dbReference type="InterPro" id="IPR006059">
    <property type="entry name" value="SBP"/>
</dbReference>
<keyword evidence="1" id="KW-1003">Cell membrane</keyword>
<protein>
    <submittedName>
        <fullName evidence="8">Extracellular solute-binding protein</fullName>
    </submittedName>
</protein>
<accession>A0ABR8N5V9</accession>
<dbReference type="EMBL" id="JACXZA010000010">
    <property type="protein sequence ID" value="MBD3922641.1"/>
    <property type="molecule type" value="Genomic_DNA"/>
</dbReference>
<evidence type="ECO:0000256" key="2">
    <source>
        <dbReference type="ARBA" id="ARBA00022729"/>
    </source>
</evidence>
<gene>
    <name evidence="8" type="ORF">H8B09_28195</name>
</gene>
<dbReference type="Pfam" id="PF01547">
    <property type="entry name" value="SBP_bac_1"/>
    <property type="match status" value="1"/>
</dbReference>
<evidence type="ECO:0000313" key="8">
    <source>
        <dbReference type="EMBL" id="MBD3922641.1"/>
    </source>
</evidence>
<evidence type="ECO:0000256" key="6">
    <source>
        <dbReference type="SAM" id="MobiDB-lite"/>
    </source>
</evidence>
<feature type="signal peptide" evidence="7">
    <location>
        <begin position="1"/>
        <end position="24"/>
    </location>
</feature>
<dbReference type="Proteomes" id="UP000609346">
    <property type="component" value="Unassembled WGS sequence"/>
</dbReference>
<feature type="compositionally biased region" description="Polar residues" evidence="6">
    <location>
        <begin position="67"/>
        <end position="79"/>
    </location>
</feature>
<evidence type="ECO:0000256" key="4">
    <source>
        <dbReference type="ARBA" id="ARBA00023139"/>
    </source>
</evidence>
<evidence type="ECO:0000256" key="1">
    <source>
        <dbReference type="ARBA" id="ARBA00022475"/>
    </source>
</evidence>
<organism evidence="8 9">
    <name type="scientific">Paenibacillus terricola</name>
    <dbReference type="NCBI Taxonomy" id="2763503"/>
    <lineage>
        <taxon>Bacteria</taxon>
        <taxon>Bacillati</taxon>
        <taxon>Bacillota</taxon>
        <taxon>Bacilli</taxon>
        <taxon>Bacillales</taxon>
        <taxon>Paenibacillaceae</taxon>
        <taxon>Paenibacillus</taxon>
    </lineage>
</organism>
<comment type="caution">
    <text evidence="8">The sequence shown here is derived from an EMBL/GenBank/DDBJ whole genome shotgun (WGS) entry which is preliminary data.</text>
</comment>
<feature type="chain" id="PRO_5046934679" evidence="7">
    <location>
        <begin position="25"/>
        <end position="486"/>
    </location>
</feature>
<proteinExistence type="predicted"/>
<dbReference type="SUPFAM" id="SSF53850">
    <property type="entry name" value="Periplasmic binding protein-like II"/>
    <property type="match status" value="1"/>
</dbReference>
<feature type="compositionally biased region" description="Low complexity" evidence="6">
    <location>
        <begin position="38"/>
        <end position="48"/>
    </location>
</feature>
<evidence type="ECO:0000256" key="7">
    <source>
        <dbReference type="SAM" id="SignalP"/>
    </source>
</evidence>
<feature type="region of interest" description="Disordered" evidence="6">
    <location>
        <begin position="22"/>
        <end position="79"/>
    </location>
</feature>
<keyword evidence="9" id="KW-1185">Reference proteome</keyword>
<dbReference type="Gene3D" id="3.40.190.10">
    <property type="entry name" value="Periplasmic binding protein-like II"/>
    <property type="match status" value="1"/>
</dbReference>
<dbReference type="PROSITE" id="PS51257">
    <property type="entry name" value="PROKAR_LIPOPROTEIN"/>
    <property type="match status" value="1"/>
</dbReference>
<sequence>MSKWMKSFVLVSAAALVLSACSNGGSKSDDTKTDTKADTQAADTTGTDTKTDDAAADPEADADVKTTEGNSSDMTFPKSSIDPNISGEVTFWTFLDNKKNDEALTKAFNAAYPNIKLKTVFVPFDDLHNKLQTTLAAGKGAPDVALVEQGQFPRYSTGGVLTNLLEQPFDAGKYKDYVSEYNWNRWSSIDGTQLLGMPWDVTPAVTYYRSDIFEELGLPSDPDELGEYIQDPDQFFTLAQTLKANNKYSMEWRDSPVHWLGDMLGYYDKDLNWVRNTDEFVKFLDISKKVTQLKIAPHDGLYSDKGKQRVKKGESVMYVAGTYGARDLAANFPDLKGKWKTTKAPWGLEWGMGGSTFVIPAQSQNKEAAFAFAEWITTSEAAWKIEVEQSVQPDWKNITSLDWYKNHVNEYLGGQSDFAFYSSLTDSIPVRRYTTLDGLAWPLWVGEVLNAIDKNVDSKTAIAKAQENIEKKLKPEKDKLLKQLQG</sequence>